<dbReference type="InterPro" id="IPR029062">
    <property type="entry name" value="Class_I_gatase-like"/>
</dbReference>
<dbReference type="GO" id="GO:0003883">
    <property type="term" value="F:CTP synthase activity"/>
    <property type="evidence" value="ECO:0007669"/>
    <property type="project" value="InterPro"/>
</dbReference>
<dbReference type="PANTHER" id="PTHR11550:SF0">
    <property type="entry name" value="CTP SYNTHASE-RELATED"/>
    <property type="match status" value="1"/>
</dbReference>
<evidence type="ECO:0000313" key="2">
    <source>
        <dbReference type="Proteomes" id="UP000317036"/>
    </source>
</evidence>
<dbReference type="EMBL" id="VNJI01000067">
    <property type="protein sequence ID" value="TVY01882.1"/>
    <property type="molecule type" value="Genomic_DNA"/>
</dbReference>
<reference evidence="1 2" key="1">
    <citation type="submission" date="2019-07" db="EMBL/GenBank/DDBJ databases">
        <authorList>
            <person name="Kim J."/>
        </authorList>
    </citation>
    <scope>NUCLEOTIDE SEQUENCE [LARGE SCALE GENOMIC DNA]</scope>
    <source>
        <strain evidence="1 2">JC52</strain>
    </source>
</reference>
<dbReference type="OrthoDB" id="3286005at2"/>
<organism evidence="1 2">
    <name type="scientific">Paenibacillus cremeus</name>
    <dbReference type="NCBI Taxonomy" id="2163881"/>
    <lineage>
        <taxon>Bacteria</taxon>
        <taxon>Bacillati</taxon>
        <taxon>Bacillota</taxon>
        <taxon>Bacilli</taxon>
        <taxon>Bacillales</taxon>
        <taxon>Paenibacillaceae</taxon>
        <taxon>Paenibacillus</taxon>
    </lineage>
</organism>
<keyword evidence="2" id="KW-1185">Reference proteome</keyword>
<dbReference type="SUPFAM" id="SSF52317">
    <property type="entry name" value="Class I glutamine amidotransferase-like"/>
    <property type="match status" value="1"/>
</dbReference>
<proteinExistence type="predicted"/>
<dbReference type="InterPro" id="IPR004468">
    <property type="entry name" value="CTP_synthase"/>
</dbReference>
<dbReference type="GO" id="GO:0019856">
    <property type="term" value="P:pyrimidine nucleobase biosynthetic process"/>
    <property type="evidence" value="ECO:0007669"/>
    <property type="project" value="TreeGrafter"/>
</dbReference>
<comment type="caution">
    <text evidence="1">The sequence shown here is derived from an EMBL/GenBank/DDBJ whole genome shotgun (WGS) entry which is preliminary data.</text>
</comment>
<protein>
    <submittedName>
        <fullName evidence="1">Uncharacterized protein</fullName>
    </submittedName>
</protein>
<gene>
    <name evidence="1" type="ORF">FPZ49_32055</name>
</gene>
<sequence>MLIEYARNQIGIEEAEHEEQDPDASKLLVSRLSCSLVGQQGEVCLDSFSKVFQIYREAKIVEQFRCNYGLNAEYQAFVEQSGLEIVGKDSSGNPRVIEIPGNRFFIGTLFVPQLSSTPEHPHCLIDSFIDHVCS</sequence>
<dbReference type="PANTHER" id="PTHR11550">
    <property type="entry name" value="CTP SYNTHASE"/>
    <property type="match status" value="1"/>
</dbReference>
<accession>A0A559JPS9</accession>
<dbReference type="Gene3D" id="3.40.50.880">
    <property type="match status" value="1"/>
</dbReference>
<dbReference type="AlphaFoldDB" id="A0A559JPS9"/>
<name>A0A559JPS9_9BACL</name>
<dbReference type="RefSeq" id="WP_144854381.1">
    <property type="nucleotide sequence ID" value="NZ_VNJI01000067.1"/>
</dbReference>
<dbReference type="Proteomes" id="UP000317036">
    <property type="component" value="Unassembled WGS sequence"/>
</dbReference>
<dbReference type="GO" id="GO:0042802">
    <property type="term" value="F:identical protein binding"/>
    <property type="evidence" value="ECO:0007669"/>
    <property type="project" value="TreeGrafter"/>
</dbReference>
<evidence type="ECO:0000313" key="1">
    <source>
        <dbReference type="EMBL" id="TVY01882.1"/>
    </source>
</evidence>
<dbReference type="GO" id="GO:0005829">
    <property type="term" value="C:cytosol"/>
    <property type="evidence" value="ECO:0007669"/>
    <property type="project" value="TreeGrafter"/>
</dbReference>
<dbReference type="GO" id="GO:0006241">
    <property type="term" value="P:CTP biosynthetic process"/>
    <property type="evidence" value="ECO:0007669"/>
    <property type="project" value="TreeGrafter"/>
</dbReference>